<evidence type="ECO:0000313" key="3">
    <source>
        <dbReference type="EMBL" id="UUX91616.1"/>
    </source>
</evidence>
<dbReference type="GO" id="GO:0003677">
    <property type="term" value="F:DNA binding"/>
    <property type="evidence" value="ECO:0007669"/>
    <property type="project" value="InterPro"/>
</dbReference>
<dbReference type="EMBL" id="CP096115">
    <property type="protein sequence ID" value="UUX91616.1"/>
    <property type="molecule type" value="Genomic_DNA"/>
</dbReference>
<dbReference type="RefSeq" id="WP_257741768.1">
    <property type="nucleotide sequence ID" value="NZ_CP096115.1"/>
</dbReference>
<dbReference type="Proteomes" id="UP001060368">
    <property type="component" value="Chromosome"/>
</dbReference>
<sequence length="294" mass="33075">MLPILKSLEDGSVYSMGEVIQRCSDYLNLPDSLRNELLPSGKQKKFDNRIHWAKKYLLEAGLLENPKRGQIKITGRGLEVLGSNPDIIDVNYLKQFPEFQKFGNNKDRNSKQGVSEDSVQSVYTPREVLDNSYNEIRKSLSIELLEKVKSCSPYFFEQLVIDLLVSMGYGGSLHGSAEVTCKTGDGGIDGLIKEDKLGLEVIYVQAKRWKNVVGRPEIQSFVGSLAGMQSKKGIFITTSGFTKNACDYAEKVEQKIILIDGSELAGYMVDYDIGVSEEDRYVVKRIDYDYFEES</sequence>
<evidence type="ECO:0000259" key="2">
    <source>
        <dbReference type="Pfam" id="PF14338"/>
    </source>
</evidence>
<feature type="domain" description="Restriction system protein Mrr-like N-terminal" evidence="2">
    <location>
        <begin position="1"/>
        <end position="81"/>
    </location>
</feature>
<dbReference type="Gene3D" id="3.40.1350.10">
    <property type="match status" value="1"/>
</dbReference>
<dbReference type="InterPro" id="IPR007560">
    <property type="entry name" value="Restrct_endonuc_IV_Mrr"/>
</dbReference>
<dbReference type="PANTHER" id="PTHR30015">
    <property type="entry name" value="MRR RESTRICTION SYSTEM PROTEIN"/>
    <property type="match status" value="1"/>
</dbReference>
<feature type="domain" description="Restriction endonuclease type IV Mrr" evidence="1">
    <location>
        <begin position="149"/>
        <end position="267"/>
    </location>
</feature>
<dbReference type="Pfam" id="PF14338">
    <property type="entry name" value="Mrr_N"/>
    <property type="match status" value="1"/>
</dbReference>
<dbReference type="PANTHER" id="PTHR30015:SF7">
    <property type="entry name" value="TYPE IV METHYL-DIRECTED RESTRICTION ENZYME ECOKMRR"/>
    <property type="match status" value="1"/>
</dbReference>
<evidence type="ECO:0000313" key="4">
    <source>
        <dbReference type="Proteomes" id="UP001060368"/>
    </source>
</evidence>
<dbReference type="Pfam" id="PF04471">
    <property type="entry name" value="Mrr_cat"/>
    <property type="match status" value="1"/>
</dbReference>
<accession>A0A9E7PMH8</accession>
<reference evidence="3" key="1">
    <citation type="submission" date="2022-04" db="EMBL/GenBank/DDBJ databases">
        <title>Complete genome of Methanoplanus endosymbiosus DSM 3599.</title>
        <authorList>
            <person name="Chen S.-C."/>
            <person name="You Y.-T."/>
            <person name="Zhou Y.-Z."/>
            <person name="Lai M.-C."/>
        </authorList>
    </citation>
    <scope>NUCLEOTIDE SEQUENCE</scope>
    <source>
        <strain evidence="3">DSM 3599</strain>
    </source>
</reference>
<protein>
    <submittedName>
        <fullName evidence="3">Restriction endonuclease</fullName>
    </submittedName>
</protein>
<dbReference type="InterPro" id="IPR025745">
    <property type="entry name" value="Mrr-like_N_dom"/>
</dbReference>
<evidence type="ECO:0000259" key="1">
    <source>
        <dbReference type="Pfam" id="PF04471"/>
    </source>
</evidence>
<dbReference type="InterPro" id="IPR011335">
    <property type="entry name" value="Restrct_endonuc-II-like"/>
</dbReference>
<dbReference type="GO" id="GO:0009307">
    <property type="term" value="P:DNA restriction-modification system"/>
    <property type="evidence" value="ECO:0007669"/>
    <property type="project" value="InterPro"/>
</dbReference>
<keyword evidence="4" id="KW-1185">Reference proteome</keyword>
<dbReference type="AlphaFoldDB" id="A0A9E7PMH8"/>
<dbReference type="InterPro" id="IPR052906">
    <property type="entry name" value="Type_IV_Methyl-Rstrct_Enzyme"/>
</dbReference>
<gene>
    <name evidence="3" type="ORF">L6E24_09555</name>
</gene>
<dbReference type="GO" id="GO:0015666">
    <property type="term" value="F:restriction endodeoxyribonuclease activity"/>
    <property type="evidence" value="ECO:0007669"/>
    <property type="project" value="TreeGrafter"/>
</dbReference>
<name>A0A9E7PMH8_9EURY</name>
<dbReference type="SUPFAM" id="SSF52980">
    <property type="entry name" value="Restriction endonuclease-like"/>
    <property type="match status" value="1"/>
</dbReference>
<dbReference type="KEGG" id="mend:L6E24_09555"/>
<dbReference type="REBASE" id="652264">
    <property type="entry name" value="Men3599MrrP"/>
</dbReference>
<organism evidence="3 4">
    <name type="scientific">Methanoplanus endosymbiosus</name>
    <dbReference type="NCBI Taxonomy" id="33865"/>
    <lineage>
        <taxon>Archaea</taxon>
        <taxon>Methanobacteriati</taxon>
        <taxon>Methanobacteriota</taxon>
        <taxon>Stenosarchaea group</taxon>
        <taxon>Methanomicrobia</taxon>
        <taxon>Methanomicrobiales</taxon>
        <taxon>Methanomicrobiaceae</taxon>
        <taxon>Methanoplanus</taxon>
    </lineage>
</organism>
<dbReference type="InterPro" id="IPR011856">
    <property type="entry name" value="tRNA_endonuc-like_dom_sf"/>
</dbReference>
<dbReference type="GeneID" id="74307947"/>
<proteinExistence type="predicted"/>
<keyword evidence="3" id="KW-0540">Nuclease</keyword>
<keyword evidence="3" id="KW-0378">Hydrolase</keyword>
<keyword evidence="3" id="KW-0255">Endonuclease</keyword>